<evidence type="ECO:0000259" key="3">
    <source>
        <dbReference type="Pfam" id="PF11701"/>
    </source>
</evidence>
<dbReference type="Gene3D" id="1.25.10.10">
    <property type="entry name" value="Leucine-rich Repeat Variant"/>
    <property type="match status" value="1"/>
</dbReference>
<dbReference type="InterPro" id="IPR016024">
    <property type="entry name" value="ARM-type_fold"/>
</dbReference>
<reference evidence="4 5" key="1">
    <citation type="submission" date="2020-07" db="EMBL/GenBank/DDBJ databases">
        <title>The yeast mating-type switching endonuclease HO is a domesticated member of an unorthodox homing genetic element family.</title>
        <authorList>
            <person name="Coughlan A.Y."/>
            <person name="Lombardi L."/>
            <person name="Braun-Galleani S."/>
            <person name="Martos A.R."/>
            <person name="Galeote V."/>
            <person name="Bigey F."/>
            <person name="Dequin S."/>
            <person name="Byrne K.P."/>
            <person name="Wolfe K.H."/>
        </authorList>
    </citation>
    <scope>NUCLEOTIDE SEQUENCE [LARGE SCALE GENOMIC DNA]</scope>
    <source>
        <strain evidence="4 5">NRRL Y-6702</strain>
    </source>
</reference>
<dbReference type="Gene3D" id="1.25.10.100">
    <property type="match status" value="1"/>
</dbReference>
<dbReference type="EMBL" id="CP058611">
    <property type="protein sequence ID" value="QLG74923.1"/>
    <property type="molecule type" value="Genomic_DNA"/>
</dbReference>
<evidence type="ECO:0000256" key="1">
    <source>
        <dbReference type="ARBA" id="ARBA00004496"/>
    </source>
</evidence>
<evidence type="ECO:0000313" key="4">
    <source>
        <dbReference type="EMBL" id="QLG74923.1"/>
    </source>
</evidence>
<dbReference type="OrthoDB" id="5574718at2759"/>
<evidence type="ECO:0000256" key="2">
    <source>
        <dbReference type="ARBA" id="ARBA00022490"/>
    </source>
</evidence>
<dbReference type="PANTHER" id="PTHR45994:SF1">
    <property type="entry name" value="FI21225P1"/>
    <property type="match status" value="1"/>
</dbReference>
<dbReference type="GO" id="GO:0051879">
    <property type="term" value="F:Hsp90 protein binding"/>
    <property type="evidence" value="ECO:0007669"/>
    <property type="project" value="TreeGrafter"/>
</dbReference>
<dbReference type="Pfam" id="PF11701">
    <property type="entry name" value="UNC45-central"/>
    <property type="match status" value="1"/>
</dbReference>
<dbReference type="Proteomes" id="UP000509704">
    <property type="component" value="Chromosome 8"/>
</dbReference>
<dbReference type="RefSeq" id="XP_037146648.1">
    <property type="nucleotide sequence ID" value="XM_037290753.1"/>
</dbReference>
<dbReference type="InterPro" id="IPR011989">
    <property type="entry name" value="ARM-like"/>
</dbReference>
<accession>A0A7H9B8S2</accession>
<name>A0A7H9B8S2_ZYGMR</name>
<comment type="subcellular location">
    <subcellularLocation>
        <location evidence="1">Cytoplasm</location>
    </subcellularLocation>
</comment>
<organism evidence="4 5">
    <name type="scientific">Zygotorulaspora mrakii</name>
    <name type="common">Zygosaccharomyces mrakii</name>
    <dbReference type="NCBI Taxonomy" id="42260"/>
    <lineage>
        <taxon>Eukaryota</taxon>
        <taxon>Fungi</taxon>
        <taxon>Dikarya</taxon>
        <taxon>Ascomycota</taxon>
        <taxon>Saccharomycotina</taxon>
        <taxon>Saccharomycetes</taxon>
        <taxon>Saccharomycetales</taxon>
        <taxon>Saccharomycetaceae</taxon>
        <taxon>Zygotorulaspora</taxon>
    </lineage>
</organism>
<dbReference type="SUPFAM" id="SSF48371">
    <property type="entry name" value="ARM repeat"/>
    <property type="match status" value="1"/>
</dbReference>
<keyword evidence="5" id="KW-1185">Reference proteome</keyword>
<dbReference type="InterPro" id="IPR024660">
    <property type="entry name" value="UCS_central_dom"/>
</dbReference>
<dbReference type="AlphaFoldDB" id="A0A7H9B8S2"/>
<gene>
    <name evidence="4" type="ORF">HG535_0H02500</name>
</gene>
<dbReference type="PANTHER" id="PTHR45994">
    <property type="entry name" value="FI21225P1"/>
    <property type="match status" value="1"/>
</dbReference>
<dbReference type="GeneID" id="59238726"/>
<feature type="domain" description="UNC-45/Cro1/She4 central" evidence="3">
    <location>
        <begin position="145"/>
        <end position="296"/>
    </location>
</feature>
<dbReference type="GO" id="GO:0005737">
    <property type="term" value="C:cytoplasm"/>
    <property type="evidence" value="ECO:0007669"/>
    <property type="project" value="UniProtKB-SubCell"/>
</dbReference>
<proteinExistence type="predicted"/>
<evidence type="ECO:0000313" key="5">
    <source>
        <dbReference type="Proteomes" id="UP000509704"/>
    </source>
</evidence>
<protein>
    <recommendedName>
        <fullName evidence="3">UNC-45/Cro1/She4 central domain-containing protein</fullName>
    </recommendedName>
</protein>
<dbReference type="KEGG" id="zmk:HG535_0H02500"/>
<keyword evidence="2" id="KW-0963">Cytoplasm</keyword>
<sequence>MSLPSDIEELCSRLEKGVKVTDVEEYNSLVKDILCCDNSKELFKTVTPEKVEEVLTRAYQDYSESRSVLVNQVQSSVPRALTIFEALSPQSVYILAGCFSDVESSYKILEELKTRIHYGEDFHVKYLLNVTLQLLSKFDYSFDKIAFLVDELCERGRENEIRPLMLVVFSMLEKKFEKDFDQKFLKEMDSLVMESEADVGNDPLESIINILMELYPVLTSLCSEVFLGERLVKQFKRKVLVQDDEDFTKNLLKLFSIACIDENVRVYISEHYISLLEQSIKIKAYTVLTTLVLVKTWSFAKLQNVSINALAEILIDVIMTMDIDVCKDEELSASIEGLAYLSLKTSVKQSLRKKKRVCNQLAALAKAENMNSDSYGSLVVLGNLSVYPEDKKDGSSLEPKAMRDLKSYSDLKSPIDSNGGSNVKETKEEVLQFNTEYIVKEQVLSALCAKFGGLSHGSKQQVIRLIYNVTRDRTCIDDCIKQGCITSVLEYMVNNQSSKDIVKVYAARALAKMLIYTNPSLIFNKYSPVNAIGPLFELIPKVAPNAQDESFDSDLLTVVDTYEALLALTNLASTEGSQGEEVCKRIATNDEFWSMIENLMLDENTVLQRSTLELIGNLMSNPLPIAAKFFNFENPRSVKNFNVLVKLLDLNDLPSQRAVTAIFANIATSVPFIAVELSKQQELIDRMIDLFAEQWEDEELSHRLIIFFYAIMDELPAEDSYLSGNNRLKECLERAQKLTNRDPQVSEMLSIVLSKFKV</sequence>